<organism evidence="2 3">
    <name type="scientific">Niastella yeongjuensis</name>
    <dbReference type="NCBI Taxonomy" id="354355"/>
    <lineage>
        <taxon>Bacteria</taxon>
        <taxon>Pseudomonadati</taxon>
        <taxon>Bacteroidota</taxon>
        <taxon>Chitinophagia</taxon>
        <taxon>Chitinophagales</taxon>
        <taxon>Chitinophagaceae</taxon>
        <taxon>Niastella</taxon>
    </lineage>
</organism>
<accession>A0A1V9EYW5</accession>
<reference evidence="3" key="1">
    <citation type="submission" date="2016-04" db="EMBL/GenBank/DDBJ databases">
        <authorList>
            <person name="Chen L."/>
            <person name="Zhuang W."/>
            <person name="Wang G."/>
        </authorList>
    </citation>
    <scope>NUCLEOTIDE SEQUENCE [LARGE SCALE GENOMIC DNA]</scope>
    <source>
        <strain evidence="3">17621</strain>
    </source>
</reference>
<dbReference type="STRING" id="354355.SAMN05660816_05665"/>
<proteinExistence type="predicted"/>
<dbReference type="OrthoDB" id="1014513at2"/>
<comment type="caution">
    <text evidence="2">The sequence shown here is derived from an EMBL/GenBank/DDBJ whole genome shotgun (WGS) entry which is preliminary data.</text>
</comment>
<dbReference type="Pfam" id="PF10988">
    <property type="entry name" value="DUF2807"/>
    <property type="match status" value="1"/>
</dbReference>
<dbReference type="AlphaFoldDB" id="A0A1V9EYW5"/>
<dbReference type="EMBL" id="LVXG01000011">
    <property type="protein sequence ID" value="OQP51317.1"/>
    <property type="molecule type" value="Genomic_DNA"/>
</dbReference>
<dbReference type="InterPro" id="IPR021255">
    <property type="entry name" value="DUF2807"/>
</dbReference>
<dbReference type="PROSITE" id="PS51257">
    <property type="entry name" value="PROKAR_LIPOPROTEIN"/>
    <property type="match status" value="1"/>
</dbReference>
<dbReference type="Proteomes" id="UP000192610">
    <property type="component" value="Unassembled WGS sequence"/>
</dbReference>
<dbReference type="PANTHER" id="PTHR39200:SF1">
    <property type="entry name" value="AUTO-TRANSPORTER ADHESIN HEAD GIN DOMAIN-CONTAINING PROTEIN-RELATED"/>
    <property type="match status" value="1"/>
</dbReference>
<protein>
    <recommendedName>
        <fullName evidence="1">Putative auto-transporter adhesin head GIN domain-containing protein</fullName>
    </recommendedName>
</protein>
<dbReference type="Gene3D" id="2.160.20.120">
    <property type="match status" value="1"/>
</dbReference>
<feature type="domain" description="Putative auto-transporter adhesin head GIN" evidence="1">
    <location>
        <begin position="41"/>
        <end position="223"/>
    </location>
</feature>
<evidence type="ECO:0000259" key="1">
    <source>
        <dbReference type="Pfam" id="PF10988"/>
    </source>
</evidence>
<evidence type="ECO:0000313" key="3">
    <source>
        <dbReference type="Proteomes" id="UP000192610"/>
    </source>
</evidence>
<dbReference type="RefSeq" id="WP_081198536.1">
    <property type="nucleotide sequence ID" value="NZ_FOCZ01000014.1"/>
</dbReference>
<keyword evidence="3" id="KW-1185">Reference proteome</keyword>
<sequence>MKKWAALFVLTAVIGTSCHFPGKRIKGNEQVTTENRQVSGFSGVTSHGNFNVYVAVGSPASVKIEAESNLLPYIETYIDNDNLQIDTRDEVWLRPNRTIKVYVTAPRFKQIHSYGSGDIVGQTTITDSSKLDLKVAGNGHVNLRVDAPEVAAELTGNGGIELKGQSKNFDCKLTGNGNLKAYDLMAEETKVKILGNGDAEVYASVKLDVTVTGNGNLHYKGNAQPSTHITGNGSINQVK</sequence>
<gene>
    <name evidence="2" type="ORF">A4H97_27445</name>
</gene>
<evidence type="ECO:0000313" key="2">
    <source>
        <dbReference type="EMBL" id="OQP51317.1"/>
    </source>
</evidence>
<name>A0A1V9EYW5_9BACT</name>
<dbReference type="PANTHER" id="PTHR39200">
    <property type="entry name" value="HYPOTHETICAL EXPORTED PROTEIN"/>
    <property type="match status" value="1"/>
</dbReference>